<accession>A0ABW1U9N5</accession>
<name>A0ABW1U9N5_9LACO</name>
<organism evidence="1 2">
    <name type="scientific">Levilactobacillus angrenensis</name>
    <dbReference type="NCBI Taxonomy" id="2486020"/>
    <lineage>
        <taxon>Bacteria</taxon>
        <taxon>Bacillati</taxon>
        <taxon>Bacillota</taxon>
        <taxon>Bacilli</taxon>
        <taxon>Lactobacillales</taxon>
        <taxon>Lactobacillaceae</taxon>
        <taxon>Levilactobacillus</taxon>
    </lineage>
</organism>
<keyword evidence="2" id="KW-1185">Reference proteome</keyword>
<gene>
    <name evidence="1" type="ORF">ACFP1M_05005</name>
</gene>
<comment type="caution">
    <text evidence="1">The sequence shown here is derived from an EMBL/GenBank/DDBJ whole genome shotgun (WGS) entry which is preliminary data.</text>
</comment>
<evidence type="ECO:0000313" key="1">
    <source>
        <dbReference type="EMBL" id="MFC6289561.1"/>
    </source>
</evidence>
<dbReference type="RefSeq" id="WP_125576671.1">
    <property type="nucleotide sequence ID" value="NZ_JBHSSO010000015.1"/>
</dbReference>
<dbReference type="EMBL" id="JBHSSO010000015">
    <property type="protein sequence ID" value="MFC6289561.1"/>
    <property type="molecule type" value="Genomic_DNA"/>
</dbReference>
<reference evidence="2" key="1">
    <citation type="journal article" date="2019" name="Int. J. Syst. Evol. Microbiol.">
        <title>The Global Catalogue of Microorganisms (GCM) 10K type strain sequencing project: providing services to taxonomists for standard genome sequencing and annotation.</title>
        <authorList>
            <consortium name="The Broad Institute Genomics Platform"/>
            <consortium name="The Broad Institute Genome Sequencing Center for Infectious Disease"/>
            <person name="Wu L."/>
            <person name="Ma J."/>
        </authorList>
    </citation>
    <scope>NUCLEOTIDE SEQUENCE [LARGE SCALE GENOMIC DNA]</scope>
    <source>
        <strain evidence="2">CCM 8893</strain>
    </source>
</reference>
<sequence>MIRLLGPHLLIHCGPNYRQDYFNAGVCTVSGELIGQQVMQTGAAKGTVTGPERRVTLTEHQVRENHLTHEDEVRYDMTEPNNPIILSHNRPENPRPSKYRDIEVPVKLRNYKLYADTTVTGEPLIKVSPFKKYEIPAAYAHAVDVNVGDIVTLRYNTMASVPSFRVVWLDFGHRRLKR</sequence>
<proteinExistence type="predicted"/>
<dbReference type="Proteomes" id="UP001596258">
    <property type="component" value="Unassembled WGS sequence"/>
</dbReference>
<evidence type="ECO:0000313" key="2">
    <source>
        <dbReference type="Proteomes" id="UP001596258"/>
    </source>
</evidence>
<protein>
    <submittedName>
        <fullName evidence="1">Uncharacterized protein</fullName>
    </submittedName>
</protein>